<keyword evidence="1" id="KW-0238">DNA-binding</keyword>
<dbReference type="OrthoDB" id="9815805at2"/>
<dbReference type="Gene3D" id="1.10.260.40">
    <property type="entry name" value="lambda repressor-like DNA-binding domains"/>
    <property type="match status" value="1"/>
</dbReference>
<dbReference type="CDD" id="cd00093">
    <property type="entry name" value="HTH_XRE"/>
    <property type="match status" value="1"/>
</dbReference>
<evidence type="ECO:0000256" key="1">
    <source>
        <dbReference type="ARBA" id="ARBA00023125"/>
    </source>
</evidence>
<dbReference type="GeneID" id="89510555"/>
<evidence type="ECO:0000259" key="3">
    <source>
        <dbReference type="PROSITE" id="PS50943"/>
    </source>
</evidence>
<keyword evidence="5" id="KW-1185">Reference proteome</keyword>
<dbReference type="Pfam" id="PF01381">
    <property type="entry name" value="HTH_3"/>
    <property type="match status" value="1"/>
</dbReference>
<dbReference type="STRING" id="1121131.SAMN02745229_00629"/>
<evidence type="ECO:0000313" key="4">
    <source>
        <dbReference type="EMBL" id="SHH54410.1"/>
    </source>
</evidence>
<dbReference type="AlphaFoldDB" id="A0A1M5TUV1"/>
<organism evidence="4 5">
    <name type="scientific">Butyrivibrio fibrisolvens DSM 3071</name>
    <dbReference type="NCBI Taxonomy" id="1121131"/>
    <lineage>
        <taxon>Bacteria</taxon>
        <taxon>Bacillati</taxon>
        <taxon>Bacillota</taxon>
        <taxon>Clostridia</taxon>
        <taxon>Lachnospirales</taxon>
        <taxon>Lachnospiraceae</taxon>
        <taxon>Butyrivibrio</taxon>
    </lineage>
</organism>
<feature type="region of interest" description="Disordered" evidence="2">
    <location>
        <begin position="1"/>
        <end position="20"/>
    </location>
</feature>
<dbReference type="PROSITE" id="PS50943">
    <property type="entry name" value="HTH_CROC1"/>
    <property type="match status" value="1"/>
</dbReference>
<gene>
    <name evidence="4" type="ORF">SAMN02745229_00629</name>
</gene>
<dbReference type="InterPro" id="IPR001387">
    <property type="entry name" value="Cro/C1-type_HTH"/>
</dbReference>
<dbReference type="PANTHER" id="PTHR46558:SF11">
    <property type="entry name" value="HTH-TYPE TRANSCRIPTIONAL REGULATOR XRE"/>
    <property type="match status" value="1"/>
</dbReference>
<sequence>MSKTQDDKNKSDGYGDHDTASLDYKAIGLKIKSRRKALGITQERVADKLGVNVTHVSNIECANSHPSLSLLIRIASILRCSVDQFIGSEYRYEVSKDQSIEDQLNQKIQRLSGEEKEILSKMLDGLIK</sequence>
<dbReference type="GO" id="GO:0003677">
    <property type="term" value="F:DNA binding"/>
    <property type="evidence" value="ECO:0007669"/>
    <property type="project" value="UniProtKB-KW"/>
</dbReference>
<protein>
    <submittedName>
        <fullName evidence="4">Transcriptional regulator, contains XRE-family HTH domain</fullName>
    </submittedName>
</protein>
<dbReference type="RefSeq" id="WP_073385450.1">
    <property type="nucleotide sequence ID" value="NZ_FQXK01000005.1"/>
</dbReference>
<accession>A0A1M5TUV1</accession>
<dbReference type="InterPro" id="IPR010982">
    <property type="entry name" value="Lambda_DNA-bd_dom_sf"/>
</dbReference>
<proteinExistence type="predicted"/>
<evidence type="ECO:0000256" key="2">
    <source>
        <dbReference type="SAM" id="MobiDB-lite"/>
    </source>
</evidence>
<dbReference type="Proteomes" id="UP000184278">
    <property type="component" value="Unassembled WGS sequence"/>
</dbReference>
<dbReference type="SUPFAM" id="SSF47413">
    <property type="entry name" value="lambda repressor-like DNA-binding domains"/>
    <property type="match status" value="1"/>
</dbReference>
<reference evidence="5" key="1">
    <citation type="submission" date="2016-11" db="EMBL/GenBank/DDBJ databases">
        <authorList>
            <person name="Varghese N."/>
            <person name="Submissions S."/>
        </authorList>
    </citation>
    <scope>NUCLEOTIDE SEQUENCE [LARGE SCALE GENOMIC DNA]</scope>
    <source>
        <strain evidence="5">DSM 3071</strain>
    </source>
</reference>
<name>A0A1M5TUV1_BUTFI</name>
<feature type="domain" description="HTH cro/C1-type" evidence="3">
    <location>
        <begin position="31"/>
        <end position="85"/>
    </location>
</feature>
<dbReference type="SMART" id="SM00530">
    <property type="entry name" value="HTH_XRE"/>
    <property type="match status" value="1"/>
</dbReference>
<dbReference type="EMBL" id="FQXK01000005">
    <property type="protein sequence ID" value="SHH54410.1"/>
    <property type="molecule type" value="Genomic_DNA"/>
</dbReference>
<dbReference type="PANTHER" id="PTHR46558">
    <property type="entry name" value="TRACRIPTIONAL REGULATORY PROTEIN-RELATED-RELATED"/>
    <property type="match status" value="1"/>
</dbReference>
<evidence type="ECO:0000313" key="5">
    <source>
        <dbReference type="Proteomes" id="UP000184278"/>
    </source>
</evidence>